<dbReference type="Pfam" id="PF04397">
    <property type="entry name" value="LytTR"/>
    <property type="match status" value="1"/>
</dbReference>
<keyword evidence="3" id="KW-1185">Reference proteome</keyword>
<dbReference type="InterPro" id="IPR007492">
    <property type="entry name" value="LytTR_DNA-bd_dom"/>
</dbReference>
<comment type="caution">
    <text evidence="2">The sequence shown here is derived from an EMBL/GenBank/DDBJ whole genome shotgun (WGS) entry which is preliminary data.</text>
</comment>
<dbReference type="PANTHER" id="PTHR37299">
    <property type="entry name" value="TRANSCRIPTIONAL REGULATOR-RELATED"/>
    <property type="match status" value="1"/>
</dbReference>
<reference evidence="2 3" key="1">
    <citation type="submission" date="2023-06" db="EMBL/GenBank/DDBJ databases">
        <title>Sporosarcina sp. nov., isolated from Korean traditional fermented seafood 'Jeotgal'.</title>
        <authorList>
            <person name="Yang A.I."/>
            <person name="Shin N.-R."/>
        </authorList>
    </citation>
    <scope>NUCLEOTIDE SEQUENCE [LARGE SCALE GENOMIC DNA]</scope>
    <source>
        <strain evidence="2 3">KCTC13119</strain>
    </source>
</reference>
<organism evidence="2 3">
    <name type="scientific">Sporosarcina saromensis</name>
    <dbReference type="NCBI Taxonomy" id="359365"/>
    <lineage>
        <taxon>Bacteria</taxon>
        <taxon>Bacillati</taxon>
        <taxon>Bacillota</taxon>
        <taxon>Bacilli</taxon>
        <taxon>Bacillales</taxon>
        <taxon>Caryophanaceae</taxon>
        <taxon>Sporosarcina</taxon>
    </lineage>
</organism>
<evidence type="ECO:0000259" key="1">
    <source>
        <dbReference type="PROSITE" id="PS50930"/>
    </source>
</evidence>
<dbReference type="Gene3D" id="2.40.50.40">
    <property type="match status" value="1"/>
</dbReference>
<evidence type="ECO:0000313" key="2">
    <source>
        <dbReference type="EMBL" id="MDW0112525.1"/>
    </source>
</evidence>
<dbReference type="EMBL" id="JAUBDI010000003">
    <property type="protein sequence ID" value="MDW0112525.1"/>
    <property type="molecule type" value="Genomic_DNA"/>
</dbReference>
<dbReference type="SMART" id="SM00850">
    <property type="entry name" value="LytTR"/>
    <property type="match status" value="1"/>
</dbReference>
<evidence type="ECO:0000313" key="3">
    <source>
        <dbReference type="Proteomes" id="UP001282284"/>
    </source>
</evidence>
<proteinExistence type="predicted"/>
<gene>
    <name evidence="2" type="ORF">QT711_04955</name>
</gene>
<feature type="domain" description="HTH LytTR-type" evidence="1">
    <location>
        <begin position="117"/>
        <end position="220"/>
    </location>
</feature>
<dbReference type="PANTHER" id="PTHR37299:SF1">
    <property type="entry name" value="STAGE 0 SPORULATION PROTEIN A HOMOLOG"/>
    <property type="match status" value="1"/>
</dbReference>
<dbReference type="Gene3D" id="2.20.25.10">
    <property type="match status" value="1"/>
</dbReference>
<protein>
    <submittedName>
        <fullName evidence="2">LytTR family DNA-binding domain-containing protein</fullName>
    </submittedName>
</protein>
<dbReference type="RefSeq" id="WP_317942414.1">
    <property type="nucleotide sequence ID" value="NZ_JAUBDI010000003.1"/>
</dbReference>
<name>A0ABU4G877_9BACL</name>
<dbReference type="GO" id="GO:0003677">
    <property type="term" value="F:DNA binding"/>
    <property type="evidence" value="ECO:0007669"/>
    <property type="project" value="UniProtKB-KW"/>
</dbReference>
<dbReference type="Proteomes" id="UP001282284">
    <property type="component" value="Unassembled WGS sequence"/>
</dbReference>
<sequence>MTLGNTERTWEFVQQYRSLLEDWIPRDATFAIACEGHYLYHNGKEENLKGKQVATGSIAQLVLQERRKVENFLDHSSYNEPKYGNGYPIELDGMQGALVVYRPQTSELSNPQPVRLLTGKADNEWFPIQTDRITHLESFQKKTFFYTEDGQYSIANTLKELEKKLPPSFLRIHRSYIVNTACIERISRDFSSNLQVIITDGTELPISQKYVNEVRCVLGF</sequence>
<keyword evidence="2" id="KW-0238">DNA-binding</keyword>
<dbReference type="PROSITE" id="PS50930">
    <property type="entry name" value="HTH_LYTTR"/>
    <property type="match status" value="1"/>
</dbReference>
<dbReference type="InterPro" id="IPR046947">
    <property type="entry name" value="LytR-like"/>
</dbReference>
<accession>A0ABU4G877</accession>